<dbReference type="Proteomes" id="UP000447833">
    <property type="component" value="Unassembled WGS sequence"/>
</dbReference>
<proteinExistence type="predicted"/>
<comment type="caution">
    <text evidence="1">The sequence shown here is derived from an EMBL/GenBank/DDBJ whole genome shotgun (WGS) entry which is preliminary data.</text>
</comment>
<reference evidence="1 2" key="1">
    <citation type="submission" date="2019-11" db="EMBL/GenBank/DDBJ databases">
        <title>Genome sequences of 17 halophilic strains isolated from different environments.</title>
        <authorList>
            <person name="Furrow R.E."/>
        </authorList>
    </citation>
    <scope>NUCLEOTIDE SEQUENCE [LARGE SCALE GENOMIC DNA]</scope>
    <source>
        <strain evidence="1 2">22506_14_FS</strain>
    </source>
</reference>
<evidence type="ECO:0000313" key="2">
    <source>
        <dbReference type="Proteomes" id="UP000447833"/>
    </source>
</evidence>
<name>A0A845F3W6_9BACL</name>
<evidence type="ECO:0000313" key="1">
    <source>
        <dbReference type="EMBL" id="MYL65434.1"/>
    </source>
</evidence>
<sequence length="67" mass="8159">MSYHIMHVEWVGTNKLIKVMDFKEGQTINFYPYEIETEVKTKEPGLYKYLKENEEELRKHLENPIKK</sequence>
<dbReference type="AlphaFoldDB" id="A0A845F3W6"/>
<protein>
    <submittedName>
        <fullName evidence="1">Uncharacterized protein</fullName>
    </submittedName>
</protein>
<dbReference type="RefSeq" id="WP_160920812.1">
    <property type="nucleotide sequence ID" value="NZ_WMEY01000007.1"/>
</dbReference>
<dbReference type="EMBL" id="WMEY01000007">
    <property type="protein sequence ID" value="MYL65434.1"/>
    <property type="molecule type" value="Genomic_DNA"/>
</dbReference>
<gene>
    <name evidence="1" type="ORF">GLW07_18915</name>
</gene>
<accession>A0A845F3W6</accession>
<organism evidence="1 2">
    <name type="scientific">Guptibacillus hwajinpoensis</name>
    <dbReference type="NCBI Taxonomy" id="208199"/>
    <lineage>
        <taxon>Bacteria</taxon>
        <taxon>Bacillati</taxon>
        <taxon>Bacillota</taxon>
        <taxon>Bacilli</taxon>
        <taxon>Bacillales</taxon>
        <taxon>Guptibacillaceae</taxon>
        <taxon>Guptibacillus</taxon>
    </lineage>
</organism>